<feature type="region of interest" description="Disordered" evidence="1">
    <location>
        <begin position="80"/>
        <end position="147"/>
    </location>
</feature>
<protein>
    <submittedName>
        <fullName evidence="2 3">Uncharacterized protein</fullName>
    </submittedName>
</protein>
<dbReference type="GeneID" id="17303252"/>
<sequence>MSKRKATEPALLTACPLTGLPINDKLPKKLKSSSQVNKKTILNVMTNRLGWTPRPQSDQWDDDTWMQEYYAQLMQKKYVDEHPQQVTTPPPPQQYPRMEDQSRTAPARPSPTASLPIRNSPSSPRVAELRNRKRNDAPAPAQGVSKS</sequence>
<reference evidence="3" key="3">
    <citation type="submission" date="2015-06" db="UniProtKB">
        <authorList>
            <consortium name="EnsemblProtists"/>
        </authorList>
    </citation>
    <scope>IDENTIFICATION</scope>
</reference>
<evidence type="ECO:0000313" key="4">
    <source>
        <dbReference type="Proteomes" id="UP000011087"/>
    </source>
</evidence>
<keyword evidence="4" id="KW-1185">Reference proteome</keyword>
<proteinExistence type="predicted"/>
<evidence type="ECO:0000256" key="1">
    <source>
        <dbReference type="SAM" id="MobiDB-lite"/>
    </source>
</evidence>
<feature type="compositionally biased region" description="Polar residues" evidence="1">
    <location>
        <begin position="111"/>
        <end position="123"/>
    </location>
</feature>
<dbReference type="Proteomes" id="UP000011087">
    <property type="component" value="Unassembled WGS sequence"/>
</dbReference>
<feature type="non-terminal residue" evidence="2">
    <location>
        <position position="147"/>
    </location>
</feature>
<organism evidence="2">
    <name type="scientific">Guillardia theta (strain CCMP2712)</name>
    <name type="common">Cryptophyte</name>
    <dbReference type="NCBI Taxonomy" id="905079"/>
    <lineage>
        <taxon>Eukaryota</taxon>
        <taxon>Cryptophyceae</taxon>
        <taxon>Pyrenomonadales</taxon>
        <taxon>Geminigeraceae</taxon>
        <taxon>Guillardia</taxon>
    </lineage>
</organism>
<dbReference type="PaxDb" id="55529-EKX46377"/>
<evidence type="ECO:0000313" key="2">
    <source>
        <dbReference type="EMBL" id="EKX46377.1"/>
    </source>
</evidence>
<evidence type="ECO:0000313" key="3">
    <source>
        <dbReference type="EnsemblProtists" id="EKX46377"/>
    </source>
</evidence>
<dbReference type="RefSeq" id="XP_005833357.1">
    <property type="nucleotide sequence ID" value="XM_005833300.1"/>
</dbReference>
<accession>L1JDL3</accession>
<dbReference type="EnsemblProtists" id="EKX46377">
    <property type="protein sequence ID" value="EKX46377"/>
    <property type="gene ID" value="GUITHDRAFT_152336"/>
</dbReference>
<reference evidence="4" key="2">
    <citation type="submission" date="2012-11" db="EMBL/GenBank/DDBJ databases">
        <authorList>
            <person name="Kuo A."/>
            <person name="Curtis B.A."/>
            <person name="Tanifuji G."/>
            <person name="Burki F."/>
            <person name="Gruber A."/>
            <person name="Irimia M."/>
            <person name="Maruyama S."/>
            <person name="Arias M.C."/>
            <person name="Ball S.G."/>
            <person name="Gile G.H."/>
            <person name="Hirakawa Y."/>
            <person name="Hopkins J.F."/>
            <person name="Rensing S.A."/>
            <person name="Schmutz J."/>
            <person name="Symeonidi A."/>
            <person name="Elias M."/>
            <person name="Eveleigh R.J."/>
            <person name="Herman E.K."/>
            <person name="Klute M.J."/>
            <person name="Nakayama T."/>
            <person name="Obornik M."/>
            <person name="Reyes-Prieto A."/>
            <person name="Armbrust E.V."/>
            <person name="Aves S.J."/>
            <person name="Beiko R.G."/>
            <person name="Coutinho P."/>
            <person name="Dacks J.B."/>
            <person name="Durnford D.G."/>
            <person name="Fast N.M."/>
            <person name="Green B.R."/>
            <person name="Grisdale C."/>
            <person name="Hempe F."/>
            <person name="Henrissat B."/>
            <person name="Hoppner M.P."/>
            <person name="Ishida K.-I."/>
            <person name="Kim E."/>
            <person name="Koreny L."/>
            <person name="Kroth P.G."/>
            <person name="Liu Y."/>
            <person name="Malik S.-B."/>
            <person name="Maier U.G."/>
            <person name="McRose D."/>
            <person name="Mock T."/>
            <person name="Neilson J.A."/>
            <person name="Onodera N.T."/>
            <person name="Poole A.M."/>
            <person name="Pritham E.J."/>
            <person name="Richards T.A."/>
            <person name="Rocap G."/>
            <person name="Roy S.W."/>
            <person name="Sarai C."/>
            <person name="Schaack S."/>
            <person name="Shirato S."/>
            <person name="Slamovits C.H."/>
            <person name="Spencer D.F."/>
            <person name="Suzuki S."/>
            <person name="Worden A.Z."/>
            <person name="Zauner S."/>
            <person name="Barry K."/>
            <person name="Bell C."/>
            <person name="Bharti A.K."/>
            <person name="Crow J.A."/>
            <person name="Grimwood J."/>
            <person name="Kramer R."/>
            <person name="Lindquist E."/>
            <person name="Lucas S."/>
            <person name="Salamov A."/>
            <person name="McFadden G.I."/>
            <person name="Lane C.E."/>
            <person name="Keeling P.J."/>
            <person name="Gray M.W."/>
            <person name="Grigoriev I.V."/>
            <person name="Archibald J.M."/>
        </authorList>
    </citation>
    <scope>NUCLEOTIDE SEQUENCE</scope>
    <source>
        <strain evidence="4">CCMP2712</strain>
    </source>
</reference>
<gene>
    <name evidence="2" type="ORF">GUITHDRAFT_152336</name>
</gene>
<name>L1JDL3_GUITC</name>
<dbReference type="AlphaFoldDB" id="L1JDL3"/>
<reference evidence="2 4" key="1">
    <citation type="journal article" date="2012" name="Nature">
        <title>Algal genomes reveal evolutionary mosaicism and the fate of nucleomorphs.</title>
        <authorList>
            <consortium name="DOE Joint Genome Institute"/>
            <person name="Curtis B.A."/>
            <person name="Tanifuji G."/>
            <person name="Burki F."/>
            <person name="Gruber A."/>
            <person name="Irimia M."/>
            <person name="Maruyama S."/>
            <person name="Arias M.C."/>
            <person name="Ball S.G."/>
            <person name="Gile G.H."/>
            <person name="Hirakawa Y."/>
            <person name="Hopkins J.F."/>
            <person name="Kuo A."/>
            <person name="Rensing S.A."/>
            <person name="Schmutz J."/>
            <person name="Symeonidi A."/>
            <person name="Elias M."/>
            <person name="Eveleigh R.J."/>
            <person name="Herman E.K."/>
            <person name="Klute M.J."/>
            <person name="Nakayama T."/>
            <person name="Obornik M."/>
            <person name="Reyes-Prieto A."/>
            <person name="Armbrust E.V."/>
            <person name="Aves S.J."/>
            <person name="Beiko R.G."/>
            <person name="Coutinho P."/>
            <person name="Dacks J.B."/>
            <person name="Durnford D.G."/>
            <person name="Fast N.M."/>
            <person name="Green B.R."/>
            <person name="Grisdale C.J."/>
            <person name="Hempel F."/>
            <person name="Henrissat B."/>
            <person name="Hoppner M.P."/>
            <person name="Ishida K."/>
            <person name="Kim E."/>
            <person name="Koreny L."/>
            <person name="Kroth P.G."/>
            <person name="Liu Y."/>
            <person name="Malik S.B."/>
            <person name="Maier U.G."/>
            <person name="McRose D."/>
            <person name="Mock T."/>
            <person name="Neilson J.A."/>
            <person name="Onodera N.T."/>
            <person name="Poole A.M."/>
            <person name="Pritham E.J."/>
            <person name="Richards T.A."/>
            <person name="Rocap G."/>
            <person name="Roy S.W."/>
            <person name="Sarai C."/>
            <person name="Schaack S."/>
            <person name="Shirato S."/>
            <person name="Slamovits C.H."/>
            <person name="Spencer D.F."/>
            <person name="Suzuki S."/>
            <person name="Worden A.Z."/>
            <person name="Zauner S."/>
            <person name="Barry K."/>
            <person name="Bell C."/>
            <person name="Bharti A.K."/>
            <person name="Crow J.A."/>
            <person name="Grimwood J."/>
            <person name="Kramer R."/>
            <person name="Lindquist E."/>
            <person name="Lucas S."/>
            <person name="Salamov A."/>
            <person name="McFadden G.I."/>
            <person name="Lane C.E."/>
            <person name="Keeling P.J."/>
            <person name="Gray M.W."/>
            <person name="Grigoriev I.V."/>
            <person name="Archibald J.M."/>
        </authorList>
    </citation>
    <scope>NUCLEOTIDE SEQUENCE</scope>
    <source>
        <strain evidence="2 4">CCMP2712</strain>
    </source>
</reference>
<feature type="compositionally biased region" description="Basic and acidic residues" evidence="1">
    <location>
        <begin position="127"/>
        <end position="136"/>
    </location>
</feature>
<dbReference type="EMBL" id="JH992994">
    <property type="protein sequence ID" value="EKX46377.1"/>
    <property type="molecule type" value="Genomic_DNA"/>
</dbReference>
<dbReference type="KEGG" id="gtt:GUITHDRAFT_152336"/>
<dbReference type="HOGENOM" id="CLU_1773005_0_0_1"/>